<sequence>MAIKRVKASRKKTVRARPKRLPYSVNPANQSTSFQRGYDDGYLRGRAHFIMNRAVEPSPVRPLHVLYVSSGKGFPYSPLDEAIRGTLRDMVTTLHTAEPHEPVAEMTALLKPDLVLVLDGMYFPVEQVDAIRNQGIQTAIWLTDDPYYTDITLNIAPRYDYVFTLELNCIELYESHGCSEVHYLPFAAYLPQFHPSKMPALHRRDISFIGSGYWNRVNYFNPLLPQIMSHQTVFNGIWWDRLPDFKKYKHKIELNRWMSPEETKEVYNGTKIVLNLHRSHEDDSVNNNSLKIPALSPNPRTFEISACATLQLTDARGDLARFYKPGVEIETYETAAEMMDKIEYYLANEDKRRAIALRGFERTWKEHSYHHRMESLLQTIFGS</sequence>
<dbReference type="GO" id="GO:0016757">
    <property type="term" value="F:glycosyltransferase activity"/>
    <property type="evidence" value="ECO:0007669"/>
    <property type="project" value="UniProtKB-KW"/>
</dbReference>
<evidence type="ECO:0000259" key="2">
    <source>
        <dbReference type="Pfam" id="PF13524"/>
    </source>
</evidence>
<feature type="domain" description="Spore protein YkvP/CgeB glycosyl transferase-like" evidence="2">
    <location>
        <begin position="236"/>
        <end position="378"/>
    </location>
</feature>
<organism evidence="3 4">
    <name type="scientific">Paenibacillus polygoni</name>
    <dbReference type="NCBI Taxonomy" id="3050112"/>
    <lineage>
        <taxon>Bacteria</taxon>
        <taxon>Bacillati</taxon>
        <taxon>Bacillota</taxon>
        <taxon>Bacilli</taxon>
        <taxon>Bacillales</taxon>
        <taxon>Paenibacillaceae</taxon>
        <taxon>Paenibacillus</taxon>
    </lineage>
</organism>
<keyword evidence="3" id="KW-0808">Transferase</keyword>
<dbReference type="Proteomes" id="UP001236415">
    <property type="component" value="Chromosome"/>
</dbReference>
<keyword evidence="4" id="KW-1185">Reference proteome</keyword>
<evidence type="ECO:0000256" key="1">
    <source>
        <dbReference type="SAM" id="MobiDB-lite"/>
    </source>
</evidence>
<name>A0ABY8X235_9BACL</name>
<dbReference type="Pfam" id="PF13524">
    <property type="entry name" value="Glyco_trans_1_2"/>
    <property type="match status" value="1"/>
</dbReference>
<evidence type="ECO:0000313" key="4">
    <source>
        <dbReference type="Proteomes" id="UP001236415"/>
    </source>
</evidence>
<evidence type="ECO:0000313" key="3">
    <source>
        <dbReference type="EMBL" id="WIV18541.1"/>
    </source>
</evidence>
<reference evidence="3 4" key="1">
    <citation type="submission" date="2023-06" db="EMBL/GenBank/DDBJ databases">
        <title>Paenibacillus polygonum sp. nov., an endophytic bacterium, isolated from Polygonum lapathifolium L. in Nanji Wetland National Nature Reserve, South of Poyang Lake, Jiangxi Province, China.</title>
        <authorList>
            <person name="Yu Z."/>
        </authorList>
    </citation>
    <scope>NUCLEOTIDE SEQUENCE [LARGE SCALE GENOMIC DNA]</scope>
    <source>
        <strain evidence="3 4">C31</strain>
    </source>
</reference>
<feature type="region of interest" description="Disordered" evidence="1">
    <location>
        <begin position="1"/>
        <end position="30"/>
    </location>
</feature>
<proteinExistence type="predicted"/>
<dbReference type="EMBL" id="CP127162">
    <property type="protein sequence ID" value="WIV18541.1"/>
    <property type="molecule type" value="Genomic_DNA"/>
</dbReference>
<accession>A0ABY8X235</accession>
<dbReference type="InterPro" id="IPR055259">
    <property type="entry name" value="YkvP/CgeB_Glyco_trans-like"/>
</dbReference>
<dbReference type="EC" id="2.4.-.-" evidence="3"/>
<feature type="compositionally biased region" description="Basic residues" evidence="1">
    <location>
        <begin position="1"/>
        <end position="20"/>
    </location>
</feature>
<protein>
    <submittedName>
        <fullName evidence="3">Glycosyltransferase</fullName>
        <ecNumber evidence="3">2.4.-.-</ecNumber>
    </submittedName>
</protein>
<keyword evidence="3" id="KW-0328">Glycosyltransferase</keyword>
<gene>
    <name evidence="3" type="ORF">QPK24_19555</name>
</gene>